<proteinExistence type="predicted"/>
<feature type="compositionally biased region" description="Basic and acidic residues" evidence="1">
    <location>
        <begin position="19"/>
        <end position="31"/>
    </location>
</feature>
<accession>A0A4R2J4D8</accession>
<gene>
    <name evidence="2" type="ORF">EV192_110122</name>
</gene>
<organism evidence="2 3">
    <name type="scientific">Actinocrispum wychmicini</name>
    <dbReference type="NCBI Taxonomy" id="1213861"/>
    <lineage>
        <taxon>Bacteria</taxon>
        <taxon>Bacillati</taxon>
        <taxon>Actinomycetota</taxon>
        <taxon>Actinomycetes</taxon>
        <taxon>Pseudonocardiales</taxon>
        <taxon>Pseudonocardiaceae</taxon>
        <taxon>Actinocrispum</taxon>
    </lineage>
</organism>
<reference evidence="2 3" key="1">
    <citation type="submission" date="2019-03" db="EMBL/GenBank/DDBJ databases">
        <title>Genomic Encyclopedia of Type Strains, Phase IV (KMG-IV): sequencing the most valuable type-strain genomes for metagenomic binning, comparative biology and taxonomic classification.</title>
        <authorList>
            <person name="Goeker M."/>
        </authorList>
    </citation>
    <scope>NUCLEOTIDE SEQUENCE [LARGE SCALE GENOMIC DNA]</scope>
    <source>
        <strain evidence="2 3">DSM 45934</strain>
    </source>
</reference>
<feature type="region of interest" description="Disordered" evidence="1">
    <location>
        <begin position="14"/>
        <end position="58"/>
    </location>
</feature>
<dbReference type="EMBL" id="SLWS01000010">
    <property type="protein sequence ID" value="TCO53533.1"/>
    <property type="molecule type" value="Genomic_DNA"/>
</dbReference>
<protein>
    <recommendedName>
        <fullName evidence="4">PknH-like protein</fullName>
    </recommendedName>
</protein>
<evidence type="ECO:0008006" key="4">
    <source>
        <dbReference type="Google" id="ProtNLM"/>
    </source>
</evidence>
<comment type="caution">
    <text evidence="2">The sequence shown here is derived from an EMBL/GenBank/DDBJ whole genome shotgun (WGS) entry which is preliminary data.</text>
</comment>
<sequence length="215" mass="22653">MLATAGAALLLASCSNRPNDLRDNRYYKDVDTPATSASVEPPAVRPAPMPAAKLSEPPKPRDLAEFALTAADLATEGVQRTGTADTSTLARLPDCDVSLGSARAGYQTTWTYPTGATVRQYVAEFDGPADRVVAAVYDGLKCGKYKEMTVRKPVMAADGQVSWCATSTKQDICTAVKADGQRLSVVSVTAATEIKAQQAVTRIAPLAATALERNS</sequence>
<name>A0A4R2J4D8_9PSEU</name>
<dbReference type="AlphaFoldDB" id="A0A4R2J4D8"/>
<dbReference type="Proteomes" id="UP000295680">
    <property type="component" value="Unassembled WGS sequence"/>
</dbReference>
<evidence type="ECO:0000256" key="1">
    <source>
        <dbReference type="SAM" id="MobiDB-lite"/>
    </source>
</evidence>
<evidence type="ECO:0000313" key="3">
    <source>
        <dbReference type="Proteomes" id="UP000295680"/>
    </source>
</evidence>
<keyword evidence="3" id="KW-1185">Reference proteome</keyword>
<evidence type="ECO:0000313" key="2">
    <source>
        <dbReference type="EMBL" id="TCO53533.1"/>
    </source>
</evidence>